<gene>
    <name evidence="4" type="ORF">GCM10023143_25520</name>
</gene>
<comment type="subcellular location">
    <subcellularLocation>
        <location evidence="1">Cell outer membrane</location>
    </subcellularLocation>
</comment>
<evidence type="ECO:0000256" key="3">
    <source>
        <dbReference type="ARBA" id="ARBA00023237"/>
    </source>
</evidence>
<proteinExistence type="predicted"/>
<keyword evidence="3" id="KW-0998">Cell outer membrane</keyword>
<sequence length="522" mass="59663">MSELSAYALRGQANYDGRWQDHQLTVLGGVEVRHAHHNSHSDRTYGYDDALLTFSNVDYITDFQLWDQLGYSQIIDTRDFTDLTDRFVSFYGNASYRYKRRYTATASFRKDASNLFGISTNQKWNPFWSAGLGWDLSREPFYRVNWLPALRFRITYGYNGNVKNDLAAVPTIQYNSPLGIKTNIPYANINSLPNPELRWERVNIFNAGLDFSLRDGYLEGSLEYYQKKSTDLLSPTPIDPTTGFSTMTLNSANLTGKGVDVKLKVRWIRGKFNWQTQAFFAYVRNKVSRYLKDITNIGGLAGFNYNITPIEGENPYALISYRWAGLDSLGNPVGYLDGKPSEDYRNITRKSTLDDLVIGGTTRPPFYGSLINSFSWKRFELSANIGYKFGFYFRRSSINYSSLFDSWQGNVDYTKRWQNTGDEKKTNIPSMIYPSDSNRDRVYNYSEATVEKGDFIRLQDVSISYNTGKIGLGRHAIKNIRISLYATNIGLLWRANKEGIDPDYGLGLPAPFSCSLGFKADF</sequence>
<evidence type="ECO:0000313" key="5">
    <source>
        <dbReference type="Proteomes" id="UP001501207"/>
    </source>
</evidence>
<reference evidence="5" key="1">
    <citation type="journal article" date="2019" name="Int. J. Syst. Evol. Microbiol.">
        <title>The Global Catalogue of Microorganisms (GCM) 10K type strain sequencing project: providing services to taxonomists for standard genome sequencing and annotation.</title>
        <authorList>
            <consortium name="The Broad Institute Genomics Platform"/>
            <consortium name="The Broad Institute Genome Sequencing Center for Infectious Disease"/>
            <person name="Wu L."/>
            <person name="Ma J."/>
        </authorList>
    </citation>
    <scope>NUCLEOTIDE SEQUENCE [LARGE SCALE GENOMIC DNA]</scope>
    <source>
        <strain evidence="5">JCM 17664</strain>
    </source>
</reference>
<comment type="caution">
    <text evidence="4">The sequence shown here is derived from an EMBL/GenBank/DDBJ whole genome shotgun (WGS) entry which is preliminary data.</text>
</comment>
<organism evidence="4 5">
    <name type="scientific">Compostibacter hankyongensis</name>
    <dbReference type="NCBI Taxonomy" id="1007089"/>
    <lineage>
        <taxon>Bacteria</taxon>
        <taxon>Pseudomonadati</taxon>
        <taxon>Bacteroidota</taxon>
        <taxon>Chitinophagia</taxon>
        <taxon>Chitinophagales</taxon>
        <taxon>Chitinophagaceae</taxon>
        <taxon>Compostibacter</taxon>
    </lineage>
</organism>
<name>A0ABP8G039_9BACT</name>
<accession>A0ABP8G039</accession>
<dbReference type="InterPro" id="IPR036942">
    <property type="entry name" value="Beta-barrel_TonB_sf"/>
</dbReference>
<evidence type="ECO:0008006" key="6">
    <source>
        <dbReference type="Google" id="ProtNLM"/>
    </source>
</evidence>
<keyword evidence="5" id="KW-1185">Reference proteome</keyword>
<dbReference type="Gene3D" id="2.40.170.20">
    <property type="entry name" value="TonB-dependent receptor, beta-barrel domain"/>
    <property type="match status" value="1"/>
</dbReference>
<evidence type="ECO:0000313" key="4">
    <source>
        <dbReference type="EMBL" id="GAA4314584.1"/>
    </source>
</evidence>
<dbReference type="Proteomes" id="UP001501207">
    <property type="component" value="Unassembled WGS sequence"/>
</dbReference>
<dbReference type="EMBL" id="BAABFN010000006">
    <property type="protein sequence ID" value="GAA4314584.1"/>
    <property type="molecule type" value="Genomic_DNA"/>
</dbReference>
<evidence type="ECO:0000256" key="1">
    <source>
        <dbReference type="ARBA" id="ARBA00004442"/>
    </source>
</evidence>
<evidence type="ECO:0000256" key="2">
    <source>
        <dbReference type="ARBA" id="ARBA00023136"/>
    </source>
</evidence>
<keyword evidence="2" id="KW-0472">Membrane</keyword>
<dbReference type="SUPFAM" id="SSF56935">
    <property type="entry name" value="Porins"/>
    <property type="match status" value="1"/>
</dbReference>
<protein>
    <recommendedName>
        <fullName evidence="6">TonB-dependent receptor</fullName>
    </recommendedName>
</protein>